<dbReference type="GO" id="GO:0016020">
    <property type="term" value="C:membrane"/>
    <property type="evidence" value="ECO:0007669"/>
    <property type="project" value="UniProtKB-SubCell"/>
</dbReference>
<feature type="transmembrane region" description="Helical" evidence="5">
    <location>
        <begin position="24"/>
        <end position="43"/>
    </location>
</feature>
<keyword evidence="7" id="KW-1185">Reference proteome</keyword>
<feature type="transmembrane region" description="Helical" evidence="5">
    <location>
        <begin position="63"/>
        <end position="79"/>
    </location>
</feature>
<organism evidence="6 7">
    <name type="scientific">Kineococcus xinjiangensis</name>
    <dbReference type="NCBI Taxonomy" id="512762"/>
    <lineage>
        <taxon>Bacteria</taxon>
        <taxon>Bacillati</taxon>
        <taxon>Actinomycetota</taxon>
        <taxon>Actinomycetes</taxon>
        <taxon>Kineosporiales</taxon>
        <taxon>Kineosporiaceae</taxon>
        <taxon>Kineococcus</taxon>
    </lineage>
</organism>
<evidence type="ECO:0000256" key="3">
    <source>
        <dbReference type="ARBA" id="ARBA00022989"/>
    </source>
</evidence>
<dbReference type="EMBL" id="PTJD01000014">
    <property type="protein sequence ID" value="PPK92463.1"/>
    <property type="molecule type" value="Genomic_DNA"/>
</dbReference>
<keyword evidence="4 5" id="KW-0472">Membrane</keyword>
<evidence type="ECO:0000256" key="5">
    <source>
        <dbReference type="SAM" id="Phobius"/>
    </source>
</evidence>
<feature type="transmembrane region" description="Helical" evidence="5">
    <location>
        <begin position="84"/>
        <end position="102"/>
    </location>
</feature>
<protein>
    <submittedName>
        <fullName evidence="6">DoxX-like protein</fullName>
    </submittedName>
</protein>
<evidence type="ECO:0000256" key="1">
    <source>
        <dbReference type="ARBA" id="ARBA00004141"/>
    </source>
</evidence>
<evidence type="ECO:0000256" key="4">
    <source>
        <dbReference type="ARBA" id="ARBA00023136"/>
    </source>
</evidence>
<dbReference type="RefSeq" id="WP_104434704.1">
    <property type="nucleotide sequence ID" value="NZ_PTJD01000014.1"/>
</dbReference>
<dbReference type="AlphaFoldDB" id="A0A2S6IE49"/>
<reference evidence="6 7" key="1">
    <citation type="submission" date="2018-02" db="EMBL/GenBank/DDBJ databases">
        <title>Genomic Encyclopedia of Archaeal and Bacterial Type Strains, Phase II (KMG-II): from individual species to whole genera.</title>
        <authorList>
            <person name="Goeker M."/>
        </authorList>
    </citation>
    <scope>NUCLEOTIDE SEQUENCE [LARGE SCALE GENOMIC DNA]</scope>
    <source>
        <strain evidence="6 7">DSM 22857</strain>
    </source>
</reference>
<sequence>MPDTTVLAPATTARRPRRAAVRTGWVLTALFSAFLAVDGVAHLVRPAPVVEATERLGFPPESAIVMGVVQLLCLALHLLRPTTVLGAVLLTGYLGGAVTAHLRVEDPLLSATLFPIYMGTLMWVGLWLREPAVRTQLPLARTRAAA</sequence>
<proteinExistence type="predicted"/>
<comment type="caution">
    <text evidence="6">The sequence shown here is derived from an EMBL/GenBank/DDBJ whole genome shotgun (WGS) entry which is preliminary data.</text>
</comment>
<evidence type="ECO:0000313" key="6">
    <source>
        <dbReference type="EMBL" id="PPK92463.1"/>
    </source>
</evidence>
<gene>
    <name evidence="6" type="ORF">CLV92_11464</name>
</gene>
<comment type="subcellular location">
    <subcellularLocation>
        <location evidence="1">Membrane</location>
        <topology evidence="1">Multi-pass membrane protein</topology>
    </subcellularLocation>
</comment>
<name>A0A2S6IE49_9ACTN</name>
<dbReference type="InterPro" id="IPR032808">
    <property type="entry name" value="DoxX"/>
</dbReference>
<accession>A0A2S6IE49</accession>
<dbReference type="Proteomes" id="UP000239485">
    <property type="component" value="Unassembled WGS sequence"/>
</dbReference>
<dbReference type="Pfam" id="PF13564">
    <property type="entry name" value="DoxX_2"/>
    <property type="match status" value="1"/>
</dbReference>
<keyword evidence="2 5" id="KW-0812">Transmembrane</keyword>
<evidence type="ECO:0000256" key="2">
    <source>
        <dbReference type="ARBA" id="ARBA00022692"/>
    </source>
</evidence>
<keyword evidence="3 5" id="KW-1133">Transmembrane helix</keyword>
<evidence type="ECO:0000313" key="7">
    <source>
        <dbReference type="Proteomes" id="UP000239485"/>
    </source>
</evidence>
<feature type="transmembrane region" description="Helical" evidence="5">
    <location>
        <begin position="108"/>
        <end position="128"/>
    </location>
</feature>
<dbReference type="OrthoDB" id="9811373at2"/>